<dbReference type="InterPro" id="IPR001611">
    <property type="entry name" value="Leu-rich_rpt"/>
</dbReference>
<proteinExistence type="predicted"/>
<dbReference type="GO" id="GO:0004672">
    <property type="term" value="F:protein kinase activity"/>
    <property type="evidence" value="ECO:0007669"/>
    <property type="project" value="InterPro"/>
</dbReference>
<dbReference type="Gramene" id="ONK62598">
    <property type="protein sequence ID" value="ONK62598"/>
    <property type="gene ID" value="A4U43_C07F5770"/>
</dbReference>
<protein>
    <recommendedName>
        <fullName evidence="10">Protein kinase domain-containing protein</fullName>
    </recommendedName>
</protein>
<feature type="compositionally biased region" description="Polar residues" evidence="8">
    <location>
        <begin position="294"/>
        <end position="313"/>
    </location>
</feature>
<keyword evidence="4" id="KW-0677">Repeat</keyword>
<evidence type="ECO:0000313" key="11">
    <source>
        <dbReference type="EMBL" id="ONK62598.1"/>
    </source>
</evidence>
<evidence type="ECO:0000256" key="6">
    <source>
        <dbReference type="ARBA" id="ARBA00023136"/>
    </source>
</evidence>
<dbReference type="PANTHER" id="PTHR46084">
    <property type="entry name" value="PROTEIN MALE DISCOVERER 2"/>
    <property type="match status" value="1"/>
</dbReference>
<dbReference type="OrthoDB" id="291737at2759"/>
<evidence type="ECO:0000256" key="7">
    <source>
        <dbReference type="ARBA" id="ARBA00046288"/>
    </source>
</evidence>
<dbReference type="InterPro" id="IPR032675">
    <property type="entry name" value="LRR_dom_sf"/>
</dbReference>
<dbReference type="Gene3D" id="1.10.510.10">
    <property type="entry name" value="Transferase(Phosphotransferase) domain 1"/>
    <property type="match status" value="1"/>
</dbReference>
<accession>A0A5P1E9S0</accession>
<keyword evidence="1" id="KW-0433">Leucine-rich repeat</keyword>
<evidence type="ECO:0000259" key="10">
    <source>
        <dbReference type="PROSITE" id="PS50011"/>
    </source>
</evidence>
<dbReference type="Pfam" id="PF07714">
    <property type="entry name" value="PK_Tyr_Ser-Thr"/>
    <property type="match status" value="1"/>
</dbReference>
<feature type="signal peptide" evidence="9">
    <location>
        <begin position="1"/>
        <end position="21"/>
    </location>
</feature>
<dbReference type="InterPro" id="IPR011009">
    <property type="entry name" value="Kinase-like_dom_sf"/>
</dbReference>
<dbReference type="Gene3D" id="3.30.200.20">
    <property type="entry name" value="Phosphorylase Kinase, domain 1"/>
    <property type="match status" value="1"/>
</dbReference>
<feature type="chain" id="PRO_5024305240" description="Protein kinase domain-containing protein" evidence="9">
    <location>
        <begin position="22"/>
        <end position="674"/>
    </location>
</feature>
<keyword evidence="5" id="KW-1133">Transmembrane helix</keyword>
<dbReference type="PROSITE" id="PS50011">
    <property type="entry name" value="PROTEIN_KINASE_DOM"/>
    <property type="match status" value="1"/>
</dbReference>
<dbReference type="InterPro" id="IPR000719">
    <property type="entry name" value="Prot_kinase_dom"/>
</dbReference>
<reference evidence="12" key="1">
    <citation type="journal article" date="2017" name="Nat. Commun.">
        <title>The asparagus genome sheds light on the origin and evolution of a young Y chromosome.</title>
        <authorList>
            <person name="Harkess A."/>
            <person name="Zhou J."/>
            <person name="Xu C."/>
            <person name="Bowers J.E."/>
            <person name="Van der Hulst R."/>
            <person name="Ayyampalayam S."/>
            <person name="Mercati F."/>
            <person name="Riccardi P."/>
            <person name="McKain M.R."/>
            <person name="Kakrana A."/>
            <person name="Tang H."/>
            <person name="Ray J."/>
            <person name="Groenendijk J."/>
            <person name="Arikit S."/>
            <person name="Mathioni S.M."/>
            <person name="Nakano M."/>
            <person name="Shan H."/>
            <person name="Telgmann-Rauber A."/>
            <person name="Kanno A."/>
            <person name="Yue Z."/>
            <person name="Chen H."/>
            <person name="Li W."/>
            <person name="Chen Y."/>
            <person name="Xu X."/>
            <person name="Zhang Y."/>
            <person name="Luo S."/>
            <person name="Chen H."/>
            <person name="Gao J."/>
            <person name="Mao Z."/>
            <person name="Pires J.C."/>
            <person name="Luo M."/>
            <person name="Kudrna D."/>
            <person name="Wing R.A."/>
            <person name="Meyers B.C."/>
            <person name="Yi K."/>
            <person name="Kong H."/>
            <person name="Lavrijsen P."/>
            <person name="Sunseri F."/>
            <person name="Falavigna A."/>
            <person name="Ye Y."/>
            <person name="Leebens-Mack J.H."/>
            <person name="Chen G."/>
        </authorList>
    </citation>
    <scope>NUCLEOTIDE SEQUENCE [LARGE SCALE GENOMIC DNA]</scope>
    <source>
        <strain evidence="12">cv. DH0086</strain>
    </source>
</reference>
<evidence type="ECO:0000256" key="8">
    <source>
        <dbReference type="SAM" id="MobiDB-lite"/>
    </source>
</evidence>
<sequence>MRRFKLLKALILLMLLDLCASIDDEGRALLRFRERVELDPYGALLNWDREAQDPCFWFGVECLNEKVVSLNLGGLHLKGKLTPELGKLIHMKSLILRNNSFSGVIPRELEELRKLEVLDLGHNNLSGPVPPDLGNILCLKILVLRGNSFISNIPQELKNLNVFSELQMHEELLCSARRCGARDVGSRTNRRLLQVGGEDRVWHHKNVNNNIKPQASTATAVSPSPMMTLDTEFAPSFSPSLSPFHPPAVSPSSMEFSPLSSPSPSIDFPTPVPSLSPAIEPPSPVAEPKLHTKPPSSFASTPTSHSNPPSVSLATEEKSTAAWKIYVPVVAGVSILVTLSVVCFLCCRANRVVTVRPWATGLSGQLQKAFVTGVPSLKRSELEAACEDFSNIIGSLSDCMLYKGTLSSGVEIAVVSTVVTSAKNWSKQSESQFRKKISELSKVNHKNFVNLLGYCAEQEPFTRMLVFEYAPNGSLFEHLHVKEAEDLDWAARLRIAMGIAYCLDYMHQLNPPVILKTLNSSTIYLTDDYASKVGDIGLWNETKETESPSIDDSLLSRESIVYKFGILMLEILSGRVPFSSENDLQEPWFSCYLNGDASVKDLIDPAIGSYREEDVTALFDVIRSCINPDPDCRPAMAEVAAKLKVITSMSPDGATPKVSPLWWAEIEILSSEAN</sequence>
<dbReference type="FunFam" id="3.80.10.10:FF:000400">
    <property type="entry name" value="Nuclear pore complex protein NUP107"/>
    <property type="match status" value="1"/>
</dbReference>
<feature type="compositionally biased region" description="Pro residues" evidence="8">
    <location>
        <begin position="270"/>
        <end position="285"/>
    </location>
</feature>
<dbReference type="InterPro" id="IPR001245">
    <property type="entry name" value="Ser-Thr/Tyr_kinase_cat_dom"/>
</dbReference>
<evidence type="ECO:0000256" key="1">
    <source>
        <dbReference type="ARBA" id="ARBA00022614"/>
    </source>
</evidence>
<feature type="domain" description="Protein kinase" evidence="10">
    <location>
        <begin position="387"/>
        <end position="646"/>
    </location>
</feature>
<keyword evidence="3 9" id="KW-0732">Signal</keyword>
<dbReference type="EMBL" id="CM007387">
    <property type="protein sequence ID" value="ONK62598.1"/>
    <property type="molecule type" value="Genomic_DNA"/>
</dbReference>
<dbReference type="InterPro" id="IPR013210">
    <property type="entry name" value="LRR_N_plant-typ"/>
</dbReference>
<dbReference type="Proteomes" id="UP000243459">
    <property type="component" value="Chromosome 7"/>
</dbReference>
<evidence type="ECO:0000256" key="3">
    <source>
        <dbReference type="ARBA" id="ARBA00022729"/>
    </source>
</evidence>
<dbReference type="SUPFAM" id="SSF52058">
    <property type="entry name" value="L domain-like"/>
    <property type="match status" value="1"/>
</dbReference>
<dbReference type="Pfam" id="PF08263">
    <property type="entry name" value="LRRNT_2"/>
    <property type="match status" value="1"/>
</dbReference>
<keyword evidence="6" id="KW-0472">Membrane</keyword>
<dbReference type="Pfam" id="PF00560">
    <property type="entry name" value="LRR_1"/>
    <property type="match status" value="2"/>
</dbReference>
<feature type="region of interest" description="Disordered" evidence="8">
    <location>
        <begin position="252"/>
        <end position="313"/>
    </location>
</feature>
<evidence type="ECO:0000256" key="9">
    <source>
        <dbReference type="SAM" id="SignalP"/>
    </source>
</evidence>
<keyword evidence="2" id="KW-0812">Transmembrane</keyword>
<dbReference type="Gene3D" id="3.80.10.10">
    <property type="entry name" value="Ribonuclease Inhibitor"/>
    <property type="match status" value="1"/>
</dbReference>
<dbReference type="OMA" id="SWSGENG"/>
<keyword evidence="12" id="KW-1185">Reference proteome</keyword>
<dbReference type="FunFam" id="3.30.200.20:FF:000489">
    <property type="entry name" value="Inactive receptor-like serine/threonine-protein kinase"/>
    <property type="match status" value="1"/>
</dbReference>
<evidence type="ECO:0000256" key="2">
    <source>
        <dbReference type="ARBA" id="ARBA00022692"/>
    </source>
</evidence>
<evidence type="ECO:0000256" key="4">
    <source>
        <dbReference type="ARBA" id="ARBA00022737"/>
    </source>
</evidence>
<comment type="subcellular location">
    <subcellularLocation>
        <location evidence="7">Endomembrane system</location>
        <topology evidence="7">Single-pass type I membrane protein</topology>
    </subcellularLocation>
</comment>
<gene>
    <name evidence="11" type="ORF">A4U43_C07F5770</name>
</gene>
<name>A0A5P1E9S0_ASPOF</name>
<dbReference type="GO" id="GO:0012505">
    <property type="term" value="C:endomembrane system"/>
    <property type="evidence" value="ECO:0007669"/>
    <property type="project" value="UniProtKB-SubCell"/>
</dbReference>
<evidence type="ECO:0000313" key="12">
    <source>
        <dbReference type="Proteomes" id="UP000243459"/>
    </source>
</evidence>
<dbReference type="AlphaFoldDB" id="A0A5P1E9S0"/>
<dbReference type="PANTHER" id="PTHR46084:SF23">
    <property type="entry name" value="OS07G0693000 PROTEIN"/>
    <property type="match status" value="1"/>
</dbReference>
<feature type="compositionally biased region" description="Low complexity" evidence="8">
    <location>
        <begin position="252"/>
        <end position="265"/>
    </location>
</feature>
<evidence type="ECO:0000256" key="5">
    <source>
        <dbReference type="ARBA" id="ARBA00022989"/>
    </source>
</evidence>
<dbReference type="GO" id="GO:0005524">
    <property type="term" value="F:ATP binding"/>
    <property type="evidence" value="ECO:0007669"/>
    <property type="project" value="InterPro"/>
</dbReference>
<dbReference type="SUPFAM" id="SSF56112">
    <property type="entry name" value="Protein kinase-like (PK-like)"/>
    <property type="match status" value="1"/>
</dbReference>
<organism evidence="11 12">
    <name type="scientific">Asparagus officinalis</name>
    <name type="common">Garden asparagus</name>
    <dbReference type="NCBI Taxonomy" id="4686"/>
    <lineage>
        <taxon>Eukaryota</taxon>
        <taxon>Viridiplantae</taxon>
        <taxon>Streptophyta</taxon>
        <taxon>Embryophyta</taxon>
        <taxon>Tracheophyta</taxon>
        <taxon>Spermatophyta</taxon>
        <taxon>Magnoliopsida</taxon>
        <taxon>Liliopsida</taxon>
        <taxon>Asparagales</taxon>
        <taxon>Asparagaceae</taxon>
        <taxon>Asparagoideae</taxon>
        <taxon>Asparagus</taxon>
    </lineage>
</organism>